<accession>A0A6C0JG97</accession>
<dbReference type="InterPro" id="IPR017946">
    <property type="entry name" value="PLC-like_Pdiesterase_TIM-brl"/>
</dbReference>
<sequence>MEMLLAAGALVVAGYLIAREVKTEVAPDVVRKRVADYYVAGTTDVSDAMASGKRLLELNIGSDMQDRPVILPSGEKFEPVCVALLNQAFSNKDPFILSLVFHTDTTVTLNAVAKSLRETVHRQLVPPTPNLAEVPLDTLAGKLILVSGPEMRGSDLEPLVTLSWGDSGLRRLDYARALHPRDPEELKQFATHHLVLVVSDKSKGVYAGDNEIVASGCQWNLAGMGTGFIERTGV</sequence>
<reference evidence="1" key="1">
    <citation type="journal article" date="2020" name="Nature">
        <title>Giant virus diversity and host interactions through global metagenomics.</title>
        <authorList>
            <person name="Schulz F."/>
            <person name="Roux S."/>
            <person name="Paez-Espino D."/>
            <person name="Jungbluth S."/>
            <person name="Walsh D.A."/>
            <person name="Denef V.J."/>
            <person name="McMahon K.D."/>
            <person name="Konstantinidis K.T."/>
            <person name="Eloe-Fadrosh E.A."/>
            <person name="Kyrpides N.C."/>
            <person name="Woyke T."/>
        </authorList>
    </citation>
    <scope>NUCLEOTIDE SEQUENCE</scope>
    <source>
        <strain evidence="1">GVMAG-M-3300027708-51</strain>
    </source>
</reference>
<dbReference type="AlphaFoldDB" id="A0A6C0JG97"/>
<name>A0A6C0JG97_9ZZZZ</name>
<protein>
    <submittedName>
        <fullName evidence="1">Uncharacterized protein</fullName>
    </submittedName>
</protein>
<proteinExistence type="predicted"/>
<dbReference type="GO" id="GO:0008081">
    <property type="term" value="F:phosphoric diester hydrolase activity"/>
    <property type="evidence" value="ECO:0007669"/>
    <property type="project" value="InterPro"/>
</dbReference>
<evidence type="ECO:0000313" key="1">
    <source>
        <dbReference type="EMBL" id="QHU04652.1"/>
    </source>
</evidence>
<dbReference type="EMBL" id="MN740402">
    <property type="protein sequence ID" value="QHU04652.1"/>
    <property type="molecule type" value="Genomic_DNA"/>
</dbReference>
<organism evidence="1">
    <name type="scientific">viral metagenome</name>
    <dbReference type="NCBI Taxonomy" id="1070528"/>
    <lineage>
        <taxon>unclassified sequences</taxon>
        <taxon>metagenomes</taxon>
        <taxon>organismal metagenomes</taxon>
    </lineage>
</organism>
<dbReference type="GO" id="GO:0006629">
    <property type="term" value="P:lipid metabolic process"/>
    <property type="evidence" value="ECO:0007669"/>
    <property type="project" value="InterPro"/>
</dbReference>
<dbReference type="SUPFAM" id="SSF51695">
    <property type="entry name" value="PLC-like phosphodiesterases"/>
    <property type="match status" value="1"/>
</dbReference>